<proteinExistence type="predicted"/>
<accession>Q0UN49</accession>
<sequence>MALQIIDNSVRLRKGQGAARLAASIRAGEAYMAPHPHITASCIGIDDSV</sequence>
<dbReference type="AlphaFoldDB" id="Q0UN49"/>
<dbReference type="EMBL" id="CH445334">
    <property type="protein sequence ID" value="EAT85466.1"/>
    <property type="molecule type" value="Genomic_DNA"/>
</dbReference>
<dbReference type="InParanoid" id="Q0UN49"/>
<gene>
    <name evidence="1" type="ORF">SNOG_06815</name>
</gene>
<evidence type="ECO:0000313" key="2">
    <source>
        <dbReference type="Proteomes" id="UP000001055"/>
    </source>
</evidence>
<evidence type="ECO:0000313" key="1">
    <source>
        <dbReference type="EMBL" id="EAT85466.1"/>
    </source>
</evidence>
<protein>
    <submittedName>
        <fullName evidence="1">Uncharacterized protein</fullName>
    </submittedName>
</protein>
<organism evidence="1 2">
    <name type="scientific">Phaeosphaeria nodorum (strain SN15 / ATCC MYA-4574 / FGSC 10173)</name>
    <name type="common">Glume blotch fungus</name>
    <name type="synonym">Parastagonospora nodorum</name>
    <dbReference type="NCBI Taxonomy" id="321614"/>
    <lineage>
        <taxon>Eukaryota</taxon>
        <taxon>Fungi</taxon>
        <taxon>Dikarya</taxon>
        <taxon>Ascomycota</taxon>
        <taxon>Pezizomycotina</taxon>
        <taxon>Dothideomycetes</taxon>
        <taxon>Pleosporomycetidae</taxon>
        <taxon>Pleosporales</taxon>
        <taxon>Pleosporineae</taxon>
        <taxon>Phaeosphaeriaceae</taxon>
        <taxon>Parastagonospora</taxon>
    </lineage>
</organism>
<name>Q0UN49_PHANO</name>
<dbReference type="Proteomes" id="UP000001055">
    <property type="component" value="Unassembled WGS sequence"/>
</dbReference>
<reference evidence="2" key="1">
    <citation type="journal article" date="2007" name="Plant Cell">
        <title>Dothideomycete-plant interactions illuminated by genome sequencing and EST analysis of the wheat pathogen Stagonospora nodorum.</title>
        <authorList>
            <person name="Hane J.K."/>
            <person name="Lowe R.G."/>
            <person name="Solomon P.S."/>
            <person name="Tan K.C."/>
            <person name="Schoch C.L."/>
            <person name="Spatafora J.W."/>
            <person name="Crous P.W."/>
            <person name="Kodira C."/>
            <person name="Birren B.W."/>
            <person name="Galagan J.E."/>
            <person name="Torriani S.F."/>
            <person name="McDonald B.A."/>
            <person name="Oliver R.P."/>
        </authorList>
    </citation>
    <scope>NUCLEOTIDE SEQUENCE [LARGE SCALE GENOMIC DNA]</scope>
    <source>
        <strain evidence="2">SN15 / ATCC MYA-4574 / FGSC 10173</strain>
    </source>
</reference>
<dbReference type="KEGG" id="pno:SNOG_06815"/>
<dbReference type="RefSeq" id="XP_001797176.1">
    <property type="nucleotide sequence ID" value="XM_001797124.1"/>
</dbReference>
<dbReference type="GeneID" id="5974066"/>